<proteinExistence type="predicted"/>
<organism evidence="4 5">
    <name type="scientific">Rhodococcus oxybenzonivorans</name>
    <dbReference type="NCBI Taxonomy" id="1990687"/>
    <lineage>
        <taxon>Bacteria</taxon>
        <taxon>Bacillati</taxon>
        <taxon>Actinomycetota</taxon>
        <taxon>Actinomycetes</taxon>
        <taxon>Mycobacteriales</taxon>
        <taxon>Nocardiaceae</taxon>
        <taxon>Rhodococcus</taxon>
    </lineage>
</organism>
<dbReference type="Proteomes" id="UP001185863">
    <property type="component" value="Unassembled WGS sequence"/>
</dbReference>
<dbReference type="InterPro" id="IPR003953">
    <property type="entry name" value="FAD-dep_OxRdtase_2_FAD-bd"/>
</dbReference>
<dbReference type="SUPFAM" id="SSF51905">
    <property type="entry name" value="FAD/NAD(P)-binding domain"/>
    <property type="match status" value="1"/>
</dbReference>
<dbReference type="EMBL" id="JAWLUP010000051">
    <property type="protein sequence ID" value="MDV7266537.1"/>
    <property type="molecule type" value="Genomic_DNA"/>
</dbReference>
<reference evidence="4" key="1">
    <citation type="submission" date="2023-10" db="EMBL/GenBank/DDBJ databases">
        <title>Development of a sustainable strategy for remediation of hydrocarbon-contaminated territories based on the waste exchange concept.</title>
        <authorList>
            <person name="Krivoruchko A."/>
        </authorList>
    </citation>
    <scope>NUCLEOTIDE SEQUENCE</scope>
    <source>
        <strain evidence="4">IEGM 68</strain>
    </source>
</reference>
<evidence type="ECO:0000313" key="5">
    <source>
        <dbReference type="Proteomes" id="UP001185863"/>
    </source>
</evidence>
<protein>
    <submittedName>
        <fullName evidence="4">FAD-binding protein</fullName>
    </submittedName>
</protein>
<comment type="caution">
    <text evidence="4">The sequence shown here is derived from an EMBL/GenBank/DDBJ whole genome shotgun (WGS) entry which is preliminary data.</text>
</comment>
<keyword evidence="2" id="KW-0560">Oxidoreductase</keyword>
<evidence type="ECO:0000259" key="3">
    <source>
        <dbReference type="Pfam" id="PF00890"/>
    </source>
</evidence>
<dbReference type="InterPro" id="IPR027477">
    <property type="entry name" value="Succ_DH/fumarate_Rdtase_cat_sf"/>
</dbReference>
<dbReference type="InterPro" id="IPR036188">
    <property type="entry name" value="FAD/NAD-bd_sf"/>
</dbReference>
<evidence type="ECO:0000313" key="4">
    <source>
        <dbReference type="EMBL" id="MDV7266537.1"/>
    </source>
</evidence>
<dbReference type="Gene3D" id="3.50.50.60">
    <property type="entry name" value="FAD/NAD(P)-binding domain"/>
    <property type="match status" value="1"/>
</dbReference>
<accession>A0AAE4V1B0</accession>
<dbReference type="GO" id="GO:0033765">
    <property type="term" value="F:steroid dehydrogenase activity, acting on the CH-CH group of donors"/>
    <property type="evidence" value="ECO:0007669"/>
    <property type="project" value="UniProtKB-ARBA"/>
</dbReference>
<evidence type="ECO:0000256" key="2">
    <source>
        <dbReference type="ARBA" id="ARBA00023002"/>
    </source>
</evidence>
<keyword evidence="1" id="KW-0285">Flavoprotein</keyword>
<dbReference type="Gene3D" id="3.90.700.10">
    <property type="entry name" value="Succinate dehydrogenase/fumarate reductase flavoprotein, catalytic domain"/>
    <property type="match status" value="1"/>
</dbReference>
<gene>
    <name evidence="4" type="ORF">R4315_18580</name>
</gene>
<evidence type="ECO:0000256" key="1">
    <source>
        <dbReference type="ARBA" id="ARBA00022630"/>
    </source>
</evidence>
<dbReference type="AlphaFoldDB" id="A0AAE4V1B0"/>
<feature type="domain" description="FAD-dependent oxidoreductase 2 FAD-binding" evidence="3">
    <location>
        <begin position="56"/>
        <end position="118"/>
    </location>
</feature>
<sequence>MREVDPETGTMPNATAWLIFEPELLDEIRDLRHHPGPLARIIRPVLKSPKSSVLGPIDTAPYYALDVQASALGTVGGPQTDALGRALDTEGNIIPGLYAAGNAAAHPLKGFYGGAGGTISLGLVFGYLSEASADPLEPMCVRRPPKFNTSKAEAIG</sequence>
<dbReference type="Pfam" id="PF00890">
    <property type="entry name" value="FAD_binding_2"/>
    <property type="match status" value="1"/>
</dbReference>
<dbReference type="RefSeq" id="WP_317744833.1">
    <property type="nucleotide sequence ID" value="NZ_JAWLUP010000051.1"/>
</dbReference>
<name>A0AAE4V1B0_9NOCA</name>